<reference evidence="3 4" key="1">
    <citation type="submission" date="2022-12" db="EMBL/GenBank/DDBJ databases">
        <title>Genomic features and morphological characterization of a novel Knufia sp. strain isolated from spacecraft assembly facility.</title>
        <authorList>
            <person name="Teixeira M."/>
            <person name="Chander A.M."/>
            <person name="Stajich J.E."/>
            <person name="Venkateswaran K."/>
        </authorList>
    </citation>
    <scope>NUCLEOTIDE SEQUENCE [LARGE SCALE GENOMIC DNA]</scope>
    <source>
        <strain evidence="3 4">FJI-L2-BK-P2</strain>
    </source>
</reference>
<dbReference type="Proteomes" id="UP001316803">
    <property type="component" value="Unassembled WGS sequence"/>
</dbReference>
<proteinExistence type="predicted"/>
<organism evidence="3 4">
    <name type="scientific">Knufia fluminis</name>
    <dbReference type="NCBI Taxonomy" id="191047"/>
    <lineage>
        <taxon>Eukaryota</taxon>
        <taxon>Fungi</taxon>
        <taxon>Dikarya</taxon>
        <taxon>Ascomycota</taxon>
        <taxon>Pezizomycotina</taxon>
        <taxon>Eurotiomycetes</taxon>
        <taxon>Chaetothyriomycetidae</taxon>
        <taxon>Chaetothyriales</taxon>
        <taxon>Trichomeriaceae</taxon>
        <taxon>Knufia</taxon>
    </lineage>
</organism>
<dbReference type="EMBL" id="JAKLMC020000029">
    <property type="protein sequence ID" value="KAK5950124.1"/>
    <property type="molecule type" value="Genomic_DNA"/>
</dbReference>
<gene>
    <name evidence="3" type="ORF">OHC33_008839</name>
</gene>
<evidence type="ECO:0000259" key="2">
    <source>
        <dbReference type="Pfam" id="PF22980"/>
    </source>
</evidence>
<evidence type="ECO:0000313" key="4">
    <source>
        <dbReference type="Proteomes" id="UP001316803"/>
    </source>
</evidence>
<evidence type="ECO:0000256" key="1">
    <source>
        <dbReference type="SAM" id="MobiDB-lite"/>
    </source>
</evidence>
<evidence type="ECO:0000313" key="3">
    <source>
        <dbReference type="EMBL" id="KAK5950124.1"/>
    </source>
</evidence>
<sequence>MAKRMNADDQFKFLLSCVKWSNNGKVDFVEVARECGVVSKAAAAKKYERMLKAHGIHPGGGPLESSATFRERSSCAMKASKKRKLDDTSPFMWHDEIEDQKPRMPQQRPRTPGLHNIKQEPPPMGYQPYMYHPMMSHQSPYMQRPVPQYVPQGMGQMPHAPGAPPQYQMMPGMFHHNNFMMPPHQMPPFPTNQALPPLSHDQDQANLSSFDDFCGSDFTKCESFEGMLNGDSSMSNDICDTPDTQRPPFKQEQTSASLQVEPLPPIKSESNHPPLFDHPEVQPREEQPALAEVGTMAPPCSPTTEAVTTTSTVQAEALTKALGDSTPVKRERKDSFVLLSP</sequence>
<dbReference type="AlphaFoldDB" id="A0AAN8E9Y4"/>
<feature type="compositionally biased region" description="Basic and acidic residues" evidence="1">
    <location>
        <begin position="275"/>
        <end position="287"/>
    </location>
</feature>
<protein>
    <recommendedName>
        <fullName evidence="2">Myb-like DNA-binding domain-containing protein</fullName>
    </recommendedName>
</protein>
<name>A0AAN8E9Y4_9EURO</name>
<accession>A0AAN8E9Y4</accession>
<keyword evidence="4" id="KW-1185">Reference proteome</keyword>
<feature type="region of interest" description="Disordered" evidence="1">
    <location>
        <begin position="240"/>
        <end position="305"/>
    </location>
</feature>
<comment type="caution">
    <text evidence="3">The sequence shown here is derived from an EMBL/GenBank/DDBJ whole genome shotgun (WGS) entry which is preliminary data.</text>
</comment>
<feature type="domain" description="Myb-like DNA-binding" evidence="2">
    <location>
        <begin position="8"/>
        <end position="55"/>
    </location>
</feature>
<dbReference type="InterPro" id="IPR054505">
    <property type="entry name" value="Myb_DNA-bind_8"/>
</dbReference>
<feature type="region of interest" description="Disordered" evidence="1">
    <location>
        <begin position="101"/>
        <end position="121"/>
    </location>
</feature>
<dbReference type="Pfam" id="PF22980">
    <property type="entry name" value="Myb_DNA-bind_8"/>
    <property type="match status" value="1"/>
</dbReference>